<evidence type="ECO:0000313" key="3">
    <source>
        <dbReference type="Proteomes" id="UP000612456"/>
    </source>
</evidence>
<sequence length="342" mass="37072">MKGLILCAGNGKRLRPFTHSLPKTLLPVLNQPILLKCIQSLEESGITDIGVVIRHDQKSIMDYLSEVHLSVQVTFLFQTEPLGIANALLSAEEFLGGDSFILILGDNLITVPLQELQDAFAGNDGALMLSPVDNPQEFGVAIISENRIVQLEEKPENPKSNLAVIGMYAFSSKVFDAIRCISPSPRGEYEITDAIQQMISSGLNISYSVTSHAFFDIGTPERWLDANESLLSERTEEIGTGTVLENCTLNGHVLIGNGCLIKNATIGPNVSIGDGCIVMNGILTHSICLNNAYLDLSGLTVSRSIFGKNSRFEPAATRSSRVLLGNDSMVSFLKGRIAQYDD</sequence>
<evidence type="ECO:0000313" key="2">
    <source>
        <dbReference type="EMBL" id="GGD75573.1"/>
    </source>
</evidence>
<dbReference type="InterPro" id="IPR050486">
    <property type="entry name" value="Mannose-1P_guanyltransferase"/>
</dbReference>
<proteinExistence type="predicted"/>
<dbReference type="SUPFAM" id="SSF53448">
    <property type="entry name" value="Nucleotide-diphospho-sugar transferases"/>
    <property type="match status" value="1"/>
</dbReference>
<reference evidence="2" key="1">
    <citation type="journal article" date="2014" name="Int. J. Syst. Evol. Microbiol.">
        <title>Complete genome sequence of Corynebacterium casei LMG S-19264T (=DSM 44701T), isolated from a smear-ripened cheese.</title>
        <authorList>
            <consortium name="US DOE Joint Genome Institute (JGI-PGF)"/>
            <person name="Walter F."/>
            <person name="Albersmeier A."/>
            <person name="Kalinowski J."/>
            <person name="Ruckert C."/>
        </authorList>
    </citation>
    <scope>NUCLEOTIDE SEQUENCE</scope>
    <source>
        <strain evidence="2">CGMCC 1.15178</strain>
    </source>
</reference>
<name>A0A917DXB0_9BACL</name>
<dbReference type="Proteomes" id="UP000612456">
    <property type="component" value="Unassembled WGS sequence"/>
</dbReference>
<dbReference type="InterPro" id="IPR005908">
    <property type="entry name" value="G1P_thy_trans_l"/>
</dbReference>
<feature type="domain" description="Nucleotidyl transferase" evidence="1">
    <location>
        <begin position="2"/>
        <end position="232"/>
    </location>
</feature>
<protein>
    <submittedName>
        <fullName evidence="2">Glucose-1-phosphate thymidylyltransferase</fullName>
    </submittedName>
</protein>
<reference evidence="2" key="2">
    <citation type="submission" date="2020-09" db="EMBL/GenBank/DDBJ databases">
        <authorList>
            <person name="Sun Q."/>
            <person name="Zhou Y."/>
        </authorList>
    </citation>
    <scope>NUCLEOTIDE SEQUENCE</scope>
    <source>
        <strain evidence="2">CGMCC 1.15178</strain>
    </source>
</reference>
<accession>A0A917DXB0</accession>
<gene>
    <name evidence="2" type="ORF">GCM10010911_36930</name>
</gene>
<dbReference type="InterPro" id="IPR029044">
    <property type="entry name" value="Nucleotide-diphossugar_trans"/>
</dbReference>
<dbReference type="EMBL" id="BMHP01000002">
    <property type="protein sequence ID" value="GGD75573.1"/>
    <property type="molecule type" value="Genomic_DNA"/>
</dbReference>
<dbReference type="Gene3D" id="2.160.10.10">
    <property type="entry name" value="Hexapeptide repeat proteins"/>
    <property type="match status" value="1"/>
</dbReference>
<dbReference type="Gene3D" id="3.90.550.10">
    <property type="entry name" value="Spore Coat Polysaccharide Biosynthesis Protein SpsA, Chain A"/>
    <property type="match status" value="1"/>
</dbReference>
<comment type="caution">
    <text evidence="2">The sequence shown here is derived from an EMBL/GenBank/DDBJ whole genome shotgun (WGS) entry which is preliminary data.</text>
</comment>
<evidence type="ECO:0000259" key="1">
    <source>
        <dbReference type="Pfam" id="PF00483"/>
    </source>
</evidence>
<dbReference type="Pfam" id="PF00483">
    <property type="entry name" value="NTP_transferase"/>
    <property type="match status" value="1"/>
</dbReference>
<dbReference type="CDD" id="cd04189">
    <property type="entry name" value="G1P_TT_long"/>
    <property type="match status" value="1"/>
</dbReference>
<dbReference type="RefSeq" id="WP_188993348.1">
    <property type="nucleotide sequence ID" value="NZ_BMHP01000002.1"/>
</dbReference>
<organism evidence="2 3">
    <name type="scientific">Paenibacillus nasutitermitis</name>
    <dbReference type="NCBI Taxonomy" id="1652958"/>
    <lineage>
        <taxon>Bacteria</taxon>
        <taxon>Bacillati</taxon>
        <taxon>Bacillota</taxon>
        <taxon>Bacilli</taxon>
        <taxon>Bacillales</taxon>
        <taxon>Paenibacillaceae</taxon>
        <taxon>Paenibacillus</taxon>
    </lineage>
</organism>
<dbReference type="PANTHER" id="PTHR22572">
    <property type="entry name" value="SUGAR-1-PHOSPHATE GUANYL TRANSFERASE"/>
    <property type="match status" value="1"/>
</dbReference>
<keyword evidence="3" id="KW-1185">Reference proteome</keyword>
<dbReference type="InterPro" id="IPR005835">
    <property type="entry name" value="NTP_transferase_dom"/>
</dbReference>
<dbReference type="AlphaFoldDB" id="A0A917DXB0"/>